<reference evidence="2 3" key="1">
    <citation type="submission" date="2016-10" db="EMBL/GenBank/DDBJ databases">
        <authorList>
            <person name="de Groot N.N."/>
        </authorList>
    </citation>
    <scope>NUCLEOTIDE SEQUENCE [LARGE SCALE GENOMIC DNA]</scope>
    <source>
        <strain evidence="2 3">DSM 23399</strain>
    </source>
</reference>
<dbReference type="OrthoDB" id="1186563at2"/>
<accession>A0A1I1C9K9</accession>
<feature type="chain" id="PRO_5011704111" evidence="1">
    <location>
        <begin position="21"/>
        <end position="340"/>
    </location>
</feature>
<gene>
    <name evidence="2" type="ORF">SAMN04489723_1251</name>
</gene>
<protein>
    <submittedName>
        <fullName evidence="2">Type IX secretion system membrane protein, PorP/SprF family</fullName>
    </submittedName>
</protein>
<dbReference type="Pfam" id="PF11751">
    <property type="entry name" value="PorP_SprF"/>
    <property type="match status" value="1"/>
</dbReference>
<dbReference type="Proteomes" id="UP000198790">
    <property type="component" value="Unassembled WGS sequence"/>
</dbReference>
<organism evidence="2 3">
    <name type="scientific">Algoriphagus aquimarinus</name>
    <dbReference type="NCBI Taxonomy" id="237018"/>
    <lineage>
        <taxon>Bacteria</taxon>
        <taxon>Pseudomonadati</taxon>
        <taxon>Bacteroidota</taxon>
        <taxon>Cytophagia</taxon>
        <taxon>Cytophagales</taxon>
        <taxon>Cyclobacteriaceae</taxon>
        <taxon>Algoriphagus</taxon>
    </lineage>
</organism>
<evidence type="ECO:0000313" key="3">
    <source>
        <dbReference type="Proteomes" id="UP000198790"/>
    </source>
</evidence>
<dbReference type="AlphaFoldDB" id="A0A1I1C9K9"/>
<sequence length="340" mass="38590">MMRIYLVFVFLFLLTSRAFSQDVQYSQFYANPFYLNPALAGSTGVTRVGVNFRNQWPALDQSFIAYTAYADHFSEKYNSGFGIIVSGARESFNQSRTDEIGLVYSYRLRLAEKRFLHVGAQGSFLSRDVLFDQVILGTQLDVDKGVIVGEPGDGFSGDSRLRAADINAGLLYYEDKFWFGFSAFHLLEPQISYLELNSNRLPVKYSLHGGVRFNLAPGNINDYFNNTDQERSLALAFNYKSQGAFDQLDLGAEFYFEPLILGFWYRGLPTKYNLPNNESLIGLIGIEMDSGLDVGYSFDYSISKLGQRVSGGAHEISLRYVFSPINQRKKDYPELPTFRY</sequence>
<dbReference type="InterPro" id="IPR019861">
    <property type="entry name" value="PorP/SprF_Bacteroidetes"/>
</dbReference>
<keyword evidence="1" id="KW-0732">Signal</keyword>
<keyword evidence="3" id="KW-1185">Reference proteome</keyword>
<proteinExistence type="predicted"/>
<dbReference type="EMBL" id="FOKK01000025">
    <property type="protein sequence ID" value="SFB58782.1"/>
    <property type="molecule type" value="Genomic_DNA"/>
</dbReference>
<feature type="signal peptide" evidence="1">
    <location>
        <begin position="1"/>
        <end position="20"/>
    </location>
</feature>
<name>A0A1I1C9K9_9BACT</name>
<evidence type="ECO:0000256" key="1">
    <source>
        <dbReference type="SAM" id="SignalP"/>
    </source>
</evidence>
<dbReference type="NCBIfam" id="TIGR03519">
    <property type="entry name" value="T9SS_PorP_fam"/>
    <property type="match status" value="1"/>
</dbReference>
<evidence type="ECO:0000313" key="2">
    <source>
        <dbReference type="EMBL" id="SFB58782.1"/>
    </source>
</evidence>
<dbReference type="RefSeq" id="WP_092901297.1">
    <property type="nucleotide sequence ID" value="NZ_FOKK01000025.1"/>
</dbReference>
<dbReference type="STRING" id="237018.SAMN04489723_1251"/>